<protein>
    <recommendedName>
        <fullName evidence="4">RRM domain-containing protein</fullName>
    </recommendedName>
</protein>
<feature type="compositionally biased region" description="Basic and acidic residues" evidence="3">
    <location>
        <begin position="138"/>
        <end position="148"/>
    </location>
</feature>
<evidence type="ECO:0000313" key="5">
    <source>
        <dbReference type="EMBL" id="KAH9320945.1"/>
    </source>
</evidence>
<feature type="region of interest" description="Disordered" evidence="3">
    <location>
        <begin position="128"/>
        <end position="151"/>
    </location>
</feature>
<dbReference type="EMBL" id="JAHRHJ020000003">
    <property type="protein sequence ID" value="KAH9320945.1"/>
    <property type="molecule type" value="Genomic_DNA"/>
</dbReference>
<sequence length="268" mass="28789">MADYWRDGRPLGMPAATKRARNDLGIGGGREVSGYLPDMAGHSYPRESNQPGSLDGHARNGLSLYHSGGLTSGEISNLGGSLGSRLGSSAGYLSGSPIVDPVLMGQRQGIASIDSGFGGKAGGLGLSYQRPDSQALREPLRRPDEHLPPDASNTLFVEGLPTDCTRREAAHIFRPFIGFKEVRLVQKEPKRPGGEPLVLCFVDFVDARCAATALEALQGYKFDETDRESSGLKLQFARFPGPRGPSGSGRDEYRGNRGDRDDGRTRSR</sequence>
<keyword evidence="1 2" id="KW-0694">RNA-binding</keyword>
<name>A0AA38LG58_TAXCH</name>
<dbReference type="InterPro" id="IPR000504">
    <property type="entry name" value="RRM_dom"/>
</dbReference>
<dbReference type="CDD" id="cd21618">
    <property type="entry name" value="RRM_AtNSRA_like"/>
    <property type="match status" value="1"/>
</dbReference>
<evidence type="ECO:0000259" key="4">
    <source>
        <dbReference type="PROSITE" id="PS50102"/>
    </source>
</evidence>
<dbReference type="SMART" id="SM00360">
    <property type="entry name" value="RRM"/>
    <property type="match status" value="1"/>
</dbReference>
<dbReference type="GO" id="GO:0003723">
    <property type="term" value="F:RNA binding"/>
    <property type="evidence" value="ECO:0007669"/>
    <property type="project" value="UniProtKB-UniRule"/>
</dbReference>
<dbReference type="InterPro" id="IPR035979">
    <property type="entry name" value="RBD_domain_sf"/>
</dbReference>
<reference evidence="5 6" key="1">
    <citation type="journal article" date="2021" name="Nat. Plants">
        <title>The Taxus genome provides insights into paclitaxel biosynthesis.</title>
        <authorList>
            <person name="Xiong X."/>
            <person name="Gou J."/>
            <person name="Liao Q."/>
            <person name="Li Y."/>
            <person name="Zhou Q."/>
            <person name="Bi G."/>
            <person name="Li C."/>
            <person name="Du R."/>
            <person name="Wang X."/>
            <person name="Sun T."/>
            <person name="Guo L."/>
            <person name="Liang H."/>
            <person name="Lu P."/>
            <person name="Wu Y."/>
            <person name="Zhang Z."/>
            <person name="Ro D.K."/>
            <person name="Shang Y."/>
            <person name="Huang S."/>
            <person name="Yan J."/>
        </authorList>
    </citation>
    <scope>NUCLEOTIDE SEQUENCE [LARGE SCALE GENOMIC DNA]</scope>
    <source>
        <strain evidence="5">Ta-2019</strain>
    </source>
</reference>
<organism evidence="5 6">
    <name type="scientific">Taxus chinensis</name>
    <name type="common">Chinese yew</name>
    <name type="synonym">Taxus wallichiana var. chinensis</name>
    <dbReference type="NCBI Taxonomy" id="29808"/>
    <lineage>
        <taxon>Eukaryota</taxon>
        <taxon>Viridiplantae</taxon>
        <taxon>Streptophyta</taxon>
        <taxon>Embryophyta</taxon>
        <taxon>Tracheophyta</taxon>
        <taxon>Spermatophyta</taxon>
        <taxon>Pinopsida</taxon>
        <taxon>Pinidae</taxon>
        <taxon>Conifers II</taxon>
        <taxon>Cupressales</taxon>
        <taxon>Taxaceae</taxon>
        <taxon>Taxus</taxon>
    </lineage>
</organism>
<proteinExistence type="predicted"/>
<evidence type="ECO:0000256" key="1">
    <source>
        <dbReference type="ARBA" id="ARBA00022884"/>
    </source>
</evidence>
<feature type="region of interest" description="Disordered" evidence="3">
    <location>
        <begin position="1"/>
        <end position="60"/>
    </location>
</feature>
<dbReference type="AlphaFoldDB" id="A0AA38LG58"/>
<feature type="non-terminal residue" evidence="5">
    <location>
        <position position="1"/>
    </location>
</feature>
<dbReference type="PROSITE" id="PS50102">
    <property type="entry name" value="RRM"/>
    <property type="match status" value="1"/>
</dbReference>
<evidence type="ECO:0000256" key="2">
    <source>
        <dbReference type="PROSITE-ProRule" id="PRU00176"/>
    </source>
</evidence>
<feature type="compositionally biased region" description="Basic and acidic residues" evidence="3">
    <location>
        <begin position="249"/>
        <end position="268"/>
    </location>
</feature>
<comment type="caution">
    <text evidence="5">The sequence shown here is derived from an EMBL/GenBank/DDBJ whole genome shotgun (WGS) entry which is preliminary data.</text>
</comment>
<dbReference type="Proteomes" id="UP000824469">
    <property type="component" value="Unassembled WGS sequence"/>
</dbReference>
<feature type="domain" description="RRM" evidence="4">
    <location>
        <begin position="153"/>
        <end position="239"/>
    </location>
</feature>
<accession>A0AA38LG58</accession>
<evidence type="ECO:0000256" key="3">
    <source>
        <dbReference type="SAM" id="MobiDB-lite"/>
    </source>
</evidence>
<keyword evidence="6" id="KW-1185">Reference proteome</keyword>
<feature type="region of interest" description="Disordered" evidence="3">
    <location>
        <begin position="228"/>
        <end position="268"/>
    </location>
</feature>
<dbReference type="Gene3D" id="3.30.70.330">
    <property type="match status" value="1"/>
</dbReference>
<dbReference type="InterPro" id="IPR012677">
    <property type="entry name" value="Nucleotide-bd_a/b_plait_sf"/>
</dbReference>
<dbReference type="PANTHER" id="PTHR10501">
    <property type="entry name" value="U1 SMALL NUCLEAR RIBONUCLEOPROTEIN A/U2 SMALL NUCLEAR RIBONUCLEOPROTEIN B"/>
    <property type="match status" value="1"/>
</dbReference>
<dbReference type="OMA" id="RSFMRES"/>
<dbReference type="Pfam" id="PF00076">
    <property type="entry name" value="RRM_1"/>
    <property type="match status" value="1"/>
</dbReference>
<gene>
    <name evidence="5" type="ORF">KI387_015584</name>
</gene>
<dbReference type="SUPFAM" id="SSF54928">
    <property type="entry name" value="RNA-binding domain, RBD"/>
    <property type="match status" value="1"/>
</dbReference>
<evidence type="ECO:0000313" key="6">
    <source>
        <dbReference type="Proteomes" id="UP000824469"/>
    </source>
</evidence>